<dbReference type="EMBL" id="CP045226">
    <property type="protein sequence ID" value="QFS47470.1"/>
    <property type="molecule type" value="Genomic_DNA"/>
</dbReference>
<dbReference type="KEGG" id="nsh:GXM_04962"/>
<dbReference type="Gene3D" id="3.40.50.1010">
    <property type="entry name" value="5'-nuclease"/>
    <property type="match status" value="1"/>
</dbReference>
<dbReference type="Proteomes" id="UP000326678">
    <property type="component" value="Chromosome Gxm1"/>
</dbReference>
<keyword evidence="2" id="KW-1185">Reference proteome</keyword>
<accession>A0A5P8W495</accession>
<evidence type="ECO:0000313" key="2">
    <source>
        <dbReference type="Proteomes" id="UP000326678"/>
    </source>
</evidence>
<gene>
    <name evidence="1" type="ORF">GXM_04962</name>
</gene>
<proteinExistence type="predicted"/>
<protein>
    <submittedName>
        <fullName evidence="1">PIN domain-containing protein</fullName>
    </submittedName>
</protein>
<reference evidence="1 2" key="1">
    <citation type="submission" date="2019-10" db="EMBL/GenBank/DDBJ databases">
        <title>Genomic and transcriptomic insights into the perfect genentic adaptation of a filamentous nitrogen-fixing cyanobacterium to rice fields.</title>
        <authorList>
            <person name="Chen Z."/>
        </authorList>
    </citation>
    <scope>NUCLEOTIDE SEQUENCE [LARGE SCALE GENOMIC DNA]</scope>
    <source>
        <strain evidence="1">CCNUC1</strain>
    </source>
</reference>
<evidence type="ECO:0000313" key="1">
    <source>
        <dbReference type="EMBL" id="QFS47470.1"/>
    </source>
</evidence>
<dbReference type="AlphaFoldDB" id="A0A5P8W495"/>
<name>A0A5P8W495_9NOSO</name>
<sequence length="50" mass="5622">MIALINQSDANHQRCVDILPQLLAPLLTTWSCFTEAMYLLGRYGGQGKRI</sequence>
<organism evidence="1 2">
    <name type="scientific">Nostoc sphaeroides CCNUC1</name>
    <dbReference type="NCBI Taxonomy" id="2653204"/>
    <lineage>
        <taxon>Bacteria</taxon>
        <taxon>Bacillati</taxon>
        <taxon>Cyanobacteriota</taxon>
        <taxon>Cyanophyceae</taxon>
        <taxon>Nostocales</taxon>
        <taxon>Nostocaceae</taxon>
        <taxon>Nostoc</taxon>
    </lineage>
</organism>